<gene>
    <name evidence="1" type="ORF">DS832_03385</name>
</gene>
<reference evidence="1 2" key="1">
    <citation type="submission" date="2018-07" db="EMBL/GenBank/DDBJ databases">
        <title>Genome sequences of six Lactobacillus spp. isolated from bumble bee guts.</title>
        <authorList>
            <person name="Motta E.V.S."/>
            <person name="Moran N.A."/>
        </authorList>
    </citation>
    <scope>NUCLEOTIDE SEQUENCE [LARGE SCALE GENOMIC DNA]</scope>
    <source>
        <strain evidence="1 2">LV-8.1</strain>
    </source>
</reference>
<organism evidence="1 2">
    <name type="scientific">Bombilactobacillus bombi</name>
    <dbReference type="NCBI Taxonomy" id="1303590"/>
    <lineage>
        <taxon>Bacteria</taxon>
        <taxon>Bacillati</taxon>
        <taxon>Bacillota</taxon>
        <taxon>Bacilli</taxon>
        <taxon>Lactobacillales</taxon>
        <taxon>Lactobacillaceae</taxon>
        <taxon>Bombilactobacillus</taxon>
    </lineage>
</organism>
<evidence type="ECO:0000313" key="2">
    <source>
        <dbReference type="Proteomes" id="UP000284822"/>
    </source>
</evidence>
<evidence type="ECO:0008006" key="3">
    <source>
        <dbReference type="Google" id="ProtNLM"/>
    </source>
</evidence>
<name>A0A417ZB01_9LACO</name>
<dbReference type="Pfam" id="PF03382">
    <property type="entry name" value="DUF285"/>
    <property type="match status" value="1"/>
</dbReference>
<dbReference type="EMBL" id="QOCS01000007">
    <property type="protein sequence ID" value="RHW47816.1"/>
    <property type="molecule type" value="Genomic_DNA"/>
</dbReference>
<dbReference type="Proteomes" id="UP000284822">
    <property type="component" value="Unassembled WGS sequence"/>
</dbReference>
<comment type="caution">
    <text evidence="1">The sequence shown here is derived from an EMBL/GenBank/DDBJ whole genome shotgun (WGS) entry which is preliminary data.</text>
</comment>
<dbReference type="AlphaFoldDB" id="A0A417ZB01"/>
<sequence length="69" mass="7604">MFLGMKALTSINGLGNLDTAAVTDMSNMFQSDTALRLLPDLNTLNTQNVIDMSGMFVPMDAIFDDLRFK</sequence>
<dbReference type="InterPro" id="IPR011889">
    <property type="entry name" value="Liste_lipo_26"/>
</dbReference>
<protein>
    <recommendedName>
        <fullName evidence="3">BspA family leucine-rich repeat surface protein</fullName>
    </recommendedName>
</protein>
<dbReference type="InterPro" id="IPR005046">
    <property type="entry name" value="DUF285"/>
</dbReference>
<evidence type="ECO:0000313" key="1">
    <source>
        <dbReference type="EMBL" id="RHW47816.1"/>
    </source>
</evidence>
<accession>A0A417ZB01</accession>
<dbReference type="NCBIfam" id="TIGR02167">
    <property type="entry name" value="Liste_lipo_26"/>
    <property type="match status" value="2"/>
</dbReference>
<proteinExistence type="predicted"/>